<evidence type="ECO:0000313" key="7">
    <source>
        <dbReference type="Proteomes" id="UP000054350"/>
    </source>
</evidence>
<feature type="domain" description="Small ribosomal subunit protein uS7" evidence="5">
    <location>
        <begin position="54"/>
        <end position="200"/>
    </location>
</feature>
<comment type="similarity">
    <text evidence="1 4">Belongs to the universal ribosomal protein uS7 family.</text>
</comment>
<dbReference type="PANTHER" id="PTHR11205">
    <property type="entry name" value="RIBOSOMAL PROTEIN S7"/>
    <property type="match status" value="1"/>
</dbReference>
<dbReference type="VEuPathDB" id="FungiDB:AMAG_00899"/>
<sequence length="209" mass="22749">MLRSVLSQAAAASATARPTAAATPAILATRTYMRGLDHSPSRKAQTQHDLYSSTHPEYVRHDALLAQTTNLIMRHGKKAQAARLLTDALDHVRALTNTPGSGLPARADPADLFAEAVARTAPLLETKAFKRGNKVLQIPKALNERQRNRRGITWILDAAGKRSDKEFGKRLGNEIAAVLDGTSEAVKRKDQLYKLALANRANVAVKMNI</sequence>
<dbReference type="InterPro" id="IPR036823">
    <property type="entry name" value="Ribosomal_uS7_dom_sf"/>
</dbReference>
<name>A0A0L0RY11_ALLM3</name>
<dbReference type="InterPro" id="IPR023798">
    <property type="entry name" value="Ribosomal_uS7_dom"/>
</dbReference>
<dbReference type="GO" id="GO:0005840">
    <property type="term" value="C:ribosome"/>
    <property type="evidence" value="ECO:0007669"/>
    <property type="project" value="UniProtKB-KW"/>
</dbReference>
<accession>A0A0L0RY11</accession>
<keyword evidence="3 4" id="KW-0687">Ribonucleoprotein</keyword>
<dbReference type="AlphaFoldDB" id="A0A0L0RY11"/>
<dbReference type="GO" id="GO:0006412">
    <property type="term" value="P:translation"/>
    <property type="evidence" value="ECO:0007669"/>
    <property type="project" value="InterPro"/>
</dbReference>
<dbReference type="Gene3D" id="1.10.455.10">
    <property type="entry name" value="Ribosomal protein S7 domain"/>
    <property type="match status" value="1"/>
</dbReference>
<dbReference type="GO" id="GO:1990904">
    <property type="term" value="C:ribonucleoprotein complex"/>
    <property type="evidence" value="ECO:0007669"/>
    <property type="project" value="UniProtKB-KW"/>
</dbReference>
<dbReference type="CDD" id="cd14868">
    <property type="entry name" value="uS7_Mitochondria_Fungi"/>
    <property type="match status" value="1"/>
</dbReference>
<reference evidence="6 7" key="1">
    <citation type="submission" date="2009-11" db="EMBL/GenBank/DDBJ databases">
        <title>Annotation of Allomyces macrogynus ATCC 38327.</title>
        <authorList>
            <consortium name="The Broad Institute Genome Sequencing Platform"/>
            <person name="Russ C."/>
            <person name="Cuomo C."/>
            <person name="Burger G."/>
            <person name="Gray M.W."/>
            <person name="Holland P.W.H."/>
            <person name="King N."/>
            <person name="Lang F.B.F."/>
            <person name="Roger A.J."/>
            <person name="Ruiz-Trillo I."/>
            <person name="Young S.K."/>
            <person name="Zeng Q."/>
            <person name="Gargeya S."/>
            <person name="Fitzgerald M."/>
            <person name="Haas B."/>
            <person name="Abouelleil A."/>
            <person name="Alvarado L."/>
            <person name="Arachchi H.M."/>
            <person name="Berlin A."/>
            <person name="Chapman S.B."/>
            <person name="Gearin G."/>
            <person name="Goldberg J."/>
            <person name="Griggs A."/>
            <person name="Gujja S."/>
            <person name="Hansen M."/>
            <person name="Heiman D."/>
            <person name="Howarth C."/>
            <person name="Larimer J."/>
            <person name="Lui A."/>
            <person name="MacDonald P.J.P."/>
            <person name="McCowen C."/>
            <person name="Montmayeur A."/>
            <person name="Murphy C."/>
            <person name="Neiman D."/>
            <person name="Pearson M."/>
            <person name="Priest M."/>
            <person name="Roberts A."/>
            <person name="Saif S."/>
            <person name="Shea T."/>
            <person name="Sisk P."/>
            <person name="Stolte C."/>
            <person name="Sykes S."/>
            <person name="Wortman J."/>
            <person name="Nusbaum C."/>
            <person name="Birren B."/>
        </authorList>
    </citation>
    <scope>NUCLEOTIDE SEQUENCE [LARGE SCALE GENOMIC DNA]</scope>
    <source>
        <strain evidence="6 7">ATCC 38327</strain>
    </source>
</reference>
<dbReference type="GO" id="GO:0003735">
    <property type="term" value="F:structural constituent of ribosome"/>
    <property type="evidence" value="ECO:0007669"/>
    <property type="project" value="InterPro"/>
</dbReference>
<dbReference type="OrthoDB" id="9972728at2759"/>
<reference evidence="7" key="2">
    <citation type="submission" date="2009-11" db="EMBL/GenBank/DDBJ databases">
        <title>The Genome Sequence of Allomyces macrogynus strain ATCC 38327.</title>
        <authorList>
            <consortium name="The Broad Institute Genome Sequencing Platform"/>
            <person name="Russ C."/>
            <person name="Cuomo C."/>
            <person name="Shea T."/>
            <person name="Young S.K."/>
            <person name="Zeng Q."/>
            <person name="Koehrsen M."/>
            <person name="Haas B."/>
            <person name="Borodovsky M."/>
            <person name="Guigo R."/>
            <person name="Alvarado L."/>
            <person name="Berlin A."/>
            <person name="Borenstein D."/>
            <person name="Chen Z."/>
            <person name="Engels R."/>
            <person name="Freedman E."/>
            <person name="Gellesch M."/>
            <person name="Goldberg J."/>
            <person name="Griggs A."/>
            <person name="Gujja S."/>
            <person name="Heiman D."/>
            <person name="Hepburn T."/>
            <person name="Howarth C."/>
            <person name="Jen D."/>
            <person name="Larson L."/>
            <person name="Lewis B."/>
            <person name="Mehta T."/>
            <person name="Park D."/>
            <person name="Pearson M."/>
            <person name="Roberts A."/>
            <person name="Saif S."/>
            <person name="Shenoy N."/>
            <person name="Sisk P."/>
            <person name="Stolte C."/>
            <person name="Sykes S."/>
            <person name="Walk T."/>
            <person name="White J."/>
            <person name="Yandava C."/>
            <person name="Burger G."/>
            <person name="Gray M.W."/>
            <person name="Holland P.W.H."/>
            <person name="King N."/>
            <person name="Lang F.B.F."/>
            <person name="Roger A.J."/>
            <person name="Ruiz-Trillo I."/>
            <person name="Lander E."/>
            <person name="Nusbaum C."/>
        </authorList>
    </citation>
    <scope>NUCLEOTIDE SEQUENCE [LARGE SCALE GENOMIC DNA]</scope>
    <source>
        <strain evidence="7">ATCC 38327</strain>
    </source>
</reference>
<gene>
    <name evidence="6" type="ORF">AMAG_00899</name>
</gene>
<evidence type="ECO:0000259" key="5">
    <source>
        <dbReference type="Pfam" id="PF00177"/>
    </source>
</evidence>
<evidence type="ECO:0000256" key="3">
    <source>
        <dbReference type="ARBA" id="ARBA00023274"/>
    </source>
</evidence>
<dbReference type="InterPro" id="IPR020606">
    <property type="entry name" value="Ribosomal_uS7_CS"/>
</dbReference>
<dbReference type="PROSITE" id="PS00052">
    <property type="entry name" value="RIBOSOMAL_S7"/>
    <property type="match status" value="1"/>
</dbReference>
<keyword evidence="2 4" id="KW-0689">Ribosomal protein</keyword>
<dbReference type="GO" id="GO:0003723">
    <property type="term" value="F:RNA binding"/>
    <property type="evidence" value="ECO:0007669"/>
    <property type="project" value="InterPro"/>
</dbReference>
<dbReference type="Proteomes" id="UP000054350">
    <property type="component" value="Unassembled WGS sequence"/>
</dbReference>
<evidence type="ECO:0000256" key="2">
    <source>
        <dbReference type="ARBA" id="ARBA00022980"/>
    </source>
</evidence>
<evidence type="ECO:0000313" key="6">
    <source>
        <dbReference type="EMBL" id="KNE54959.1"/>
    </source>
</evidence>
<proteinExistence type="inferred from homology"/>
<dbReference type="SUPFAM" id="SSF47973">
    <property type="entry name" value="Ribosomal protein S7"/>
    <property type="match status" value="1"/>
</dbReference>
<dbReference type="InterPro" id="IPR047988">
    <property type="entry name" value="Ribosomal_uS7m_fungi"/>
</dbReference>
<evidence type="ECO:0000256" key="4">
    <source>
        <dbReference type="RuleBase" id="RU003619"/>
    </source>
</evidence>
<keyword evidence="7" id="KW-1185">Reference proteome</keyword>
<protein>
    <recommendedName>
        <fullName evidence="5">Small ribosomal subunit protein uS7 domain-containing protein</fullName>
    </recommendedName>
</protein>
<organism evidence="6 7">
    <name type="scientific">Allomyces macrogynus (strain ATCC 38327)</name>
    <name type="common">Allomyces javanicus var. macrogynus</name>
    <dbReference type="NCBI Taxonomy" id="578462"/>
    <lineage>
        <taxon>Eukaryota</taxon>
        <taxon>Fungi</taxon>
        <taxon>Fungi incertae sedis</taxon>
        <taxon>Blastocladiomycota</taxon>
        <taxon>Blastocladiomycetes</taxon>
        <taxon>Blastocladiales</taxon>
        <taxon>Blastocladiaceae</taxon>
        <taxon>Allomyces</taxon>
    </lineage>
</organism>
<dbReference type="eggNOG" id="KOG3291">
    <property type="taxonomic scope" value="Eukaryota"/>
</dbReference>
<dbReference type="InterPro" id="IPR000235">
    <property type="entry name" value="Ribosomal_uS7"/>
</dbReference>
<dbReference type="PIRSF" id="PIRSF002122">
    <property type="entry name" value="RPS7p_RPS7a_RPS5e_RPS7o"/>
    <property type="match status" value="1"/>
</dbReference>
<dbReference type="Pfam" id="PF00177">
    <property type="entry name" value="Ribosomal_S7"/>
    <property type="match status" value="1"/>
</dbReference>
<evidence type="ECO:0000256" key="1">
    <source>
        <dbReference type="ARBA" id="ARBA00007151"/>
    </source>
</evidence>
<dbReference type="STRING" id="578462.A0A0L0RY11"/>
<dbReference type="OMA" id="MWILDIV"/>
<dbReference type="EMBL" id="GG745328">
    <property type="protein sequence ID" value="KNE54959.1"/>
    <property type="molecule type" value="Genomic_DNA"/>
</dbReference>